<evidence type="ECO:0000259" key="1">
    <source>
        <dbReference type="Pfam" id="PF00149"/>
    </source>
</evidence>
<dbReference type="InterPro" id="IPR004843">
    <property type="entry name" value="Calcineurin-like_PHP"/>
</dbReference>
<dbReference type="SUPFAM" id="SSF56300">
    <property type="entry name" value="Metallo-dependent phosphatases"/>
    <property type="match status" value="1"/>
</dbReference>
<dbReference type="Gene3D" id="3.60.21.10">
    <property type="match status" value="1"/>
</dbReference>
<dbReference type="EMBL" id="BARW01006000">
    <property type="protein sequence ID" value="GAI85170.1"/>
    <property type="molecule type" value="Genomic_DNA"/>
</dbReference>
<sequence>MVSDTNVVICSGDVSPSVIELQETLELIKEKIYSDYYIFVPGNHDIWDLELKKYKNKQGISMQKYEVDLPNITKRAGFHFLPSNPLIIEEEFAFIGSIGWYDYTLRAHKWDEFLKREQVGYKEKYYMGRYLNE</sequence>
<comment type="caution">
    <text evidence="2">The sequence shown here is derived from an EMBL/GenBank/DDBJ whole genome shotgun (WGS) entry which is preliminary data.</text>
</comment>
<dbReference type="CDD" id="cd00838">
    <property type="entry name" value="MPP_superfamily"/>
    <property type="match status" value="1"/>
</dbReference>
<evidence type="ECO:0000313" key="2">
    <source>
        <dbReference type="EMBL" id="GAI85170.1"/>
    </source>
</evidence>
<gene>
    <name evidence="2" type="ORF">S12H4_12539</name>
</gene>
<protein>
    <recommendedName>
        <fullName evidence="1">Calcineurin-like phosphoesterase domain-containing protein</fullName>
    </recommendedName>
</protein>
<feature type="non-terminal residue" evidence="2">
    <location>
        <position position="133"/>
    </location>
</feature>
<reference evidence="2" key="1">
    <citation type="journal article" date="2014" name="Front. Microbiol.">
        <title>High frequency of phylogenetically diverse reductive dehalogenase-homologous genes in deep subseafloor sedimentary metagenomes.</title>
        <authorList>
            <person name="Kawai M."/>
            <person name="Futagami T."/>
            <person name="Toyoda A."/>
            <person name="Takaki Y."/>
            <person name="Nishi S."/>
            <person name="Hori S."/>
            <person name="Arai W."/>
            <person name="Tsubouchi T."/>
            <person name="Morono Y."/>
            <person name="Uchiyama I."/>
            <person name="Ito T."/>
            <person name="Fujiyama A."/>
            <person name="Inagaki F."/>
            <person name="Takami H."/>
        </authorList>
    </citation>
    <scope>NUCLEOTIDE SEQUENCE</scope>
    <source>
        <strain evidence="2">Expedition CK06-06</strain>
    </source>
</reference>
<organism evidence="2">
    <name type="scientific">marine sediment metagenome</name>
    <dbReference type="NCBI Taxonomy" id="412755"/>
    <lineage>
        <taxon>unclassified sequences</taxon>
        <taxon>metagenomes</taxon>
        <taxon>ecological metagenomes</taxon>
    </lineage>
</organism>
<feature type="domain" description="Calcineurin-like phosphoesterase" evidence="1">
    <location>
        <begin position="4"/>
        <end position="90"/>
    </location>
</feature>
<dbReference type="GO" id="GO:0016787">
    <property type="term" value="F:hydrolase activity"/>
    <property type="evidence" value="ECO:0007669"/>
    <property type="project" value="InterPro"/>
</dbReference>
<proteinExistence type="predicted"/>
<dbReference type="InterPro" id="IPR029052">
    <property type="entry name" value="Metallo-depent_PP-like"/>
</dbReference>
<accession>X1TC58</accession>
<name>X1TC58_9ZZZZ</name>
<dbReference type="Pfam" id="PF00149">
    <property type="entry name" value="Metallophos"/>
    <property type="match status" value="1"/>
</dbReference>
<dbReference type="AlphaFoldDB" id="X1TC58"/>